<dbReference type="InterPro" id="IPR001455">
    <property type="entry name" value="TusA-like"/>
</dbReference>
<dbReference type="PANTHER" id="PTHR33279">
    <property type="entry name" value="SULFUR CARRIER PROTEIN YEDF-RELATED"/>
    <property type="match status" value="1"/>
</dbReference>
<dbReference type="Gene3D" id="3.30.110.40">
    <property type="entry name" value="TusA-like domain"/>
    <property type="match status" value="1"/>
</dbReference>
<dbReference type="SUPFAM" id="SSF64307">
    <property type="entry name" value="SirA-like"/>
    <property type="match status" value="1"/>
</dbReference>
<dbReference type="InterPro" id="IPR036868">
    <property type="entry name" value="TusA-like_sf"/>
</dbReference>
<dbReference type="EMBL" id="VZDO01000009">
    <property type="protein sequence ID" value="KAB0679537.1"/>
    <property type="molecule type" value="Genomic_DNA"/>
</dbReference>
<dbReference type="RefSeq" id="WP_150970061.1">
    <property type="nucleotide sequence ID" value="NZ_VZDO01000009.1"/>
</dbReference>
<reference evidence="3 4" key="1">
    <citation type="submission" date="2019-09" db="EMBL/GenBank/DDBJ databases">
        <title>YIM 132180 draft genome.</title>
        <authorList>
            <person name="Zhang K."/>
        </authorList>
    </citation>
    <scope>NUCLEOTIDE SEQUENCE [LARGE SCALE GENOMIC DNA]</scope>
    <source>
        <strain evidence="3 4">YIM 132180</strain>
    </source>
</reference>
<evidence type="ECO:0000256" key="1">
    <source>
        <dbReference type="ARBA" id="ARBA00008984"/>
    </source>
</evidence>
<dbReference type="PANTHER" id="PTHR33279:SF6">
    <property type="entry name" value="SULFUR CARRIER PROTEIN YEDF-RELATED"/>
    <property type="match status" value="1"/>
</dbReference>
<keyword evidence="3" id="KW-0808">Transferase</keyword>
<feature type="domain" description="UPF0033" evidence="2">
    <location>
        <begin position="13"/>
        <end position="37"/>
    </location>
</feature>
<protein>
    <submittedName>
        <fullName evidence="3">Sulfurtransferase TusA family protein</fullName>
    </submittedName>
</protein>
<name>A0A7V7PNV9_9HYPH</name>
<organism evidence="3 4">
    <name type="scientific">Plantimonas leprariae</name>
    <dbReference type="NCBI Taxonomy" id="2615207"/>
    <lineage>
        <taxon>Bacteria</taxon>
        <taxon>Pseudomonadati</taxon>
        <taxon>Pseudomonadota</taxon>
        <taxon>Alphaproteobacteria</taxon>
        <taxon>Hyphomicrobiales</taxon>
        <taxon>Aurantimonadaceae</taxon>
        <taxon>Plantimonas</taxon>
    </lineage>
</organism>
<comment type="similarity">
    <text evidence="1">Belongs to the sulfur carrier protein TusA family.</text>
</comment>
<gene>
    <name evidence="3" type="ORF">F6X38_11980</name>
</gene>
<evidence type="ECO:0000313" key="3">
    <source>
        <dbReference type="EMBL" id="KAB0679537.1"/>
    </source>
</evidence>
<dbReference type="Proteomes" id="UP000432089">
    <property type="component" value="Unassembled WGS sequence"/>
</dbReference>
<keyword evidence="4" id="KW-1185">Reference proteome</keyword>
<dbReference type="CDD" id="cd00291">
    <property type="entry name" value="SirA_YedF_YeeD"/>
    <property type="match status" value="1"/>
</dbReference>
<accession>A0A7V7PNV9</accession>
<proteinExistence type="inferred from homology"/>
<evidence type="ECO:0000259" key="2">
    <source>
        <dbReference type="PROSITE" id="PS01148"/>
    </source>
</evidence>
<dbReference type="AlphaFoldDB" id="A0A7V7PNV9"/>
<dbReference type="PROSITE" id="PS01148">
    <property type="entry name" value="UPF0033"/>
    <property type="match status" value="1"/>
</dbReference>
<evidence type="ECO:0000313" key="4">
    <source>
        <dbReference type="Proteomes" id="UP000432089"/>
    </source>
</evidence>
<dbReference type="Pfam" id="PF01206">
    <property type="entry name" value="TusA"/>
    <property type="match status" value="1"/>
</dbReference>
<comment type="caution">
    <text evidence="3">The sequence shown here is derived from an EMBL/GenBank/DDBJ whole genome shotgun (WGS) entry which is preliminary data.</text>
</comment>
<sequence>MREGGSGEIVERLDLRGLRCPLPALKTAARLKALPAGARLDVFADDPLARLDLAHLCGAEGHDLLAATEADGYLSVSIRRGGRSAGEGAEAGHG</sequence>
<dbReference type="GO" id="GO:0016740">
    <property type="term" value="F:transferase activity"/>
    <property type="evidence" value="ECO:0007669"/>
    <property type="project" value="UniProtKB-KW"/>
</dbReference>